<dbReference type="PANTHER" id="PTHR43133:SF39">
    <property type="entry name" value="SIMILAR TO RNA POLYMERASE SIGMA-E FACTOR"/>
    <property type="match status" value="1"/>
</dbReference>
<keyword evidence="2" id="KW-0731">Sigma factor</keyword>
<dbReference type="InterPro" id="IPR036388">
    <property type="entry name" value="WH-like_DNA-bd_sf"/>
</dbReference>
<evidence type="ECO:0000256" key="1">
    <source>
        <dbReference type="ARBA" id="ARBA00023015"/>
    </source>
</evidence>
<keyword evidence="1" id="KW-0805">Transcription regulation</keyword>
<gene>
    <name evidence="5" type="ORF">N4264_14060</name>
</gene>
<sequence length="192" mass="21146">MIASHPDASPMPQTPPDSLAANALFAGVYQRLKAMAGRQRYNAGSPATYSTTEIVHELYLRVFNERDLIFERELEFFGYAAKAMRHLLIDLARKRMSLKDGGDIVRIALTDPLASGVSVDPSLALELDAALAVLAADSPRAAQVMELHYFAGLPLARVAELMALSPRTVDRDWQYARAFLMAQLSEQRGQPS</sequence>
<evidence type="ECO:0000256" key="2">
    <source>
        <dbReference type="ARBA" id="ARBA00023082"/>
    </source>
</evidence>
<dbReference type="InterPro" id="IPR053812">
    <property type="entry name" value="HTH_Sigma70_ECF-like"/>
</dbReference>
<dbReference type="Gene3D" id="1.10.10.10">
    <property type="entry name" value="Winged helix-like DNA-binding domain superfamily/Winged helix DNA-binding domain"/>
    <property type="match status" value="1"/>
</dbReference>
<feature type="domain" description="RNA polymerase sigma-70 ECF-like HTH" evidence="4">
    <location>
        <begin position="17"/>
        <end position="185"/>
    </location>
</feature>
<accession>A0ABY6B706</accession>
<name>A0ABY6B706_9GAMM</name>
<evidence type="ECO:0000259" key="4">
    <source>
        <dbReference type="Pfam" id="PF07638"/>
    </source>
</evidence>
<evidence type="ECO:0000256" key="3">
    <source>
        <dbReference type="ARBA" id="ARBA00023163"/>
    </source>
</evidence>
<evidence type="ECO:0000313" key="6">
    <source>
        <dbReference type="Proteomes" id="UP001064632"/>
    </source>
</evidence>
<organism evidence="5 6">
    <name type="scientific">Tahibacter amnicola</name>
    <dbReference type="NCBI Taxonomy" id="2976241"/>
    <lineage>
        <taxon>Bacteria</taxon>
        <taxon>Pseudomonadati</taxon>
        <taxon>Pseudomonadota</taxon>
        <taxon>Gammaproteobacteria</taxon>
        <taxon>Lysobacterales</taxon>
        <taxon>Rhodanobacteraceae</taxon>
        <taxon>Tahibacter</taxon>
    </lineage>
</organism>
<dbReference type="NCBIfam" id="TIGR02937">
    <property type="entry name" value="sigma70-ECF"/>
    <property type="match status" value="1"/>
</dbReference>
<dbReference type="Proteomes" id="UP001064632">
    <property type="component" value="Chromosome"/>
</dbReference>
<dbReference type="InterPro" id="IPR011517">
    <property type="entry name" value="RNA_pol_sigma70_ECF-like"/>
</dbReference>
<keyword evidence="6" id="KW-1185">Reference proteome</keyword>
<dbReference type="RefSeq" id="WP_261692878.1">
    <property type="nucleotide sequence ID" value="NZ_CP104694.1"/>
</dbReference>
<evidence type="ECO:0000313" key="5">
    <source>
        <dbReference type="EMBL" id="UXI65883.1"/>
    </source>
</evidence>
<dbReference type="SUPFAM" id="SSF88659">
    <property type="entry name" value="Sigma3 and sigma4 domains of RNA polymerase sigma factors"/>
    <property type="match status" value="1"/>
</dbReference>
<dbReference type="Pfam" id="PF07638">
    <property type="entry name" value="Sigma70_ECF"/>
    <property type="match status" value="1"/>
</dbReference>
<reference evidence="5" key="1">
    <citation type="submission" date="2022-09" db="EMBL/GenBank/DDBJ databases">
        <title>Tahibacter sp. nov., isolated from a fresh water.</title>
        <authorList>
            <person name="Baek J.H."/>
            <person name="Lee J.K."/>
            <person name="Kim J.M."/>
            <person name="Jeon C.O."/>
        </authorList>
    </citation>
    <scope>NUCLEOTIDE SEQUENCE</scope>
    <source>
        <strain evidence="5">W38</strain>
    </source>
</reference>
<dbReference type="EMBL" id="CP104694">
    <property type="protein sequence ID" value="UXI65883.1"/>
    <property type="molecule type" value="Genomic_DNA"/>
</dbReference>
<proteinExistence type="predicted"/>
<dbReference type="NCBIfam" id="TIGR02999">
    <property type="entry name" value="Sig-70_X6"/>
    <property type="match status" value="1"/>
</dbReference>
<dbReference type="PANTHER" id="PTHR43133">
    <property type="entry name" value="RNA POLYMERASE ECF-TYPE SIGMA FACTO"/>
    <property type="match status" value="1"/>
</dbReference>
<dbReference type="InterPro" id="IPR039425">
    <property type="entry name" value="RNA_pol_sigma-70-like"/>
</dbReference>
<dbReference type="InterPro" id="IPR014284">
    <property type="entry name" value="RNA_pol_sigma-70_dom"/>
</dbReference>
<keyword evidence="3" id="KW-0804">Transcription</keyword>
<dbReference type="InterPro" id="IPR013324">
    <property type="entry name" value="RNA_pol_sigma_r3/r4-like"/>
</dbReference>
<protein>
    <submittedName>
        <fullName evidence="5">ECF-type sigma factor</fullName>
    </submittedName>
</protein>